<dbReference type="CDD" id="cd02696">
    <property type="entry name" value="MurNAc-LAA"/>
    <property type="match status" value="1"/>
</dbReference>
<dbReference type="PANTHER" id="PTHR30404">
    <property type="entry name" value="N-ACETYLMURAMOYL-L-ALANINE AMIDASE"/>
    <property type="match status" value="1"/>
</dbReference>
<feature type="chain" id="PRO_5030846489" evidence="3">
    <location>
        <begin position="25"/>
        <end position="266"/>
    </location>
</feature>
<evidence type="ECO:0000256" key="3">
    <source>
        <dbReference type="SAM" id="SignalP"/>
    </source>
</evidence>
<dbReference type="GO" id="GO:0009253">
    <property type="term" value="P:peptidoglycan catabolic process"/>
    <property type="evidence" value="ECO:0007669"/>
    <property type="project" value="InterPro"/>
</dbReference>
<feature type="domain" description="MurNAc-LAA" evidence="4">
    <location>
        <begin position="145"/>
        <end position="266"/>
    </location>
</feature>
<dbReference type="EC" id="3.5.1.28" evidence="5"/>
<dbReference type="AlphaFoldDB" id="A0A7Y9E0S4"/>
<proteinExistence type="predicted"/>
<organism evidence="5 6">
    <name type="scientific">Actinomycetospora corticicola</name>
    <dbReference type="NCBI Taxonomy" id="663602"/>
    <lineage>
        <taxon>Bacteria</taxon>
        <taxon>Bacillati</taxon>
        <taxon>Actinomycetota</taxon>
        <taxon>Actinomycetes</taxon>
        <taxon>Pseudonocardiales</taxon>
        <taxon>Pseudonocardiaceae</taxon>
        <taxon>Actinomycetospora</taxon>
    </lineage>
</organism>
<accession>A0A7Y9E0S4</accession>
<evidence type="ECO:0000313" key="6">
    <source>
        <dbReference type="Proteomes" id="UP000535890"/>
    </source>
</evidence>
<evidence type="ECO:0000256" key="1">
    <source>
        <dbReference type="ARBA" id="ARBA00022801"/>
    </source>
</evidence>
<dbReference type="SMART" id="SM00646">
    <property type="entry name" value="Ami_3"/>
    <property type="match status" value="1"/>
</dbReference>
<gene>
    <name evidence="5" type="ORF">BJ983_004927</name>
</gene>
<keyword evidence="1 5" id="KW-0378">Hydrolase</keyword>
<evidence type="ECO:0000256" key="2">
    <source>
        <dbReference type="SAM" id="MobiDB-lite"/>
    </source>
</evidence>
<feature type="compositionally biased region" description="Pro residues" evidence="2">
    <location>
        <begin position="23"/>
        <end position="41"/>
    </location>
</feature>
<comment type="caution">
    <text evidence="5">The sequence shown here is derived from an EMBL/GenBank/DDBJ whole genome shotgun (WGS) entry which is preliminary data.</text>
</comment>
<dbReference type="PANTHER" id="PTHR30404:SF0">
    <property type="entry name" value="N-ACETYLMURAMOYL-L-ALANINE AMIDASE AMIC"/>
    <property type="match status" value="1"/>
</dbReference>
<dbReference type="InterPro" id="IPR002508">
    <property type="entry name" value="MurNAc-LAA_cat"/>
</dbReference>
<dbReference type="GO" id="GO:0030288">
    <property type="term" value="C:outer membrane-bounded periplasmic space"/>
    <property type="evidence" value="ECO:0007669"/>
    <property type="project" value="TreeGrafter"/>
</dbReference>
<sequence length="266" mass="26243">MSRALLVTALVVVLASCAAPAAPAAPAPPPTPAAPAAPPAPTATTPAPRPGAFVVPAGATIVIDPGHNGGNARAAATIARPVPDGRGGEKPCNTTGASTADGYPEHAFTWAVSQRLAELLRARGYRVVLTRPDDVGVGPCVDDRGRAGERAGAAAVFSVHADGAPAAGHGFHVLYSAPPLNPAQRGPARALADATVGSLRGAGLTPATYIGRGGLDARDDIAGLNLATVPTVLVECANLGNPADAALARSPEGQQRFAAALASSVG</sequence>
<dbReference type="SUPFAM" id="SSF53187">
    <property type="entry name" value="Zn-dependent exopeptidases"/>
    <property type="match status" value="1"/>
</dbReference>
<keyword evidence="3" id="KW-0732">Signal</keyword>
<feature type="signal peptide" evidence="3">
    <location>
        <begin position="1"/>
        <end position="24"/>
    </location>
</feature>
<evidence type="ECO:0000313" key="5">
    <source>
        <dbReference type="EMBL" id="NYD38825.1"/>
    </source>
</evidence>
<evidence type="ECO:0000259" key="4">
    <source>
        <dbReference type="SMART" id="SM00646"/>
    </source>
</evidence>
<dbReference type="Gene3D" id="3.40.630.40">
    <property type="entry name" value="Zn-dependent exopeptidases"/>
    <property type="match status" value="1"/>
</dbReference>
<dbReference type="Proteomes" id="UP000535890">
    <property type="component" value="Unassembled WGS sequence"/>
</dbReference>
<dbReference type="RefSeq" id="WP_179796215.1">
    <property type="nucleotide sequence ID" value="NZ_BAABHP010000019.1"/>
</dbReference>
<dbReference type="EMBL" id="JACCBN010000001">
    <property type="protein sequence ID" value="NYD38825.1"/>
    <property type="molecule type" value="Genomic_DNA"/>
</dbReference>
<dbReference type="Pfam" id="PF01520">
    <property type="entry name" value="Amidase_3"/>
    <property type="match status" value="1"/>
</dbReference>
<reference evidence="5 6" key="1">
    <citation type="submission" date="2020-07" db="EMBL/GenBank/DDBJ databases">
        <title>Sequencing the genomes of 1000 actinobacteria strains.</title>
        <authorList>
            <person name="Klenk H.-P."/>
        </authorList>
    </citation>
    <scope>NUCLEOTIDE SEQUENCE [LARGE SCALE GENOMIC DNA]</scope>
    <source>
        <strain evidence="5 6">DSM 45772</strain>
    </source>
</reference>
<protein>
    <submittedName>
        <fullName evidence="5">N-acetylmuramoyl-L-alanine amidase</fullName>
        <ecNumber evidence="5">3.5.1.28</ecNumber>
    </submittedName>
</protein>
<dbReference type="PROSITE" id="PS51257">
    <property type="entry name" value="PROKAR_LIPOPROTEIN"/>
    <property type="match status" value="1"/>
</dbReference>
<keyword evidence="6" id="KW-1185">Reference proteome</keyword>
<feature type="region of interest" description="Disordered" evidence="2">
    <location>
        <begin position="21"/>
        <end position="51"/>
    </location>
</feature>
<dbReference type="InterPro" id="IPR050695">
    <property type="entry name" value="N-acetylmuramoyl_amidase_3"/>
</dbReference>
<dbReference type="GO" id="GO:0008745">
    <property type="term" value="F:N-acetylmuramoyl-L-alanine amidase activity"/>
    <property type="evidence" value="ECO:0007669"/>
    <property type="project" value="UniProtKB-EC"/>
</dbReference>
<name>A0A7Y9E0S4_9PSEU</name>